<dbReference type="InterPro" id="IPR027417">
    <property type="entry name" value="P-loop_NTPase"/>
</dbReference>
<reference evidence="1 2" key="1">
    <citation type="submission" date="2018-11" db="EMBL/GenBank/DDBJ databases">
        <title>Characterization of surface water Dickeya isolates.</title>
        <authorList>
            <person name="Van Gijsegem F."/>
            <person name="Pedron J."/>
        </authorList>
    </citation>
    <scope>NUCLEOTIDE SEQUENCE [LARGE SCALE GENOMIC DNA]</scope>
    <source>
        <strain evidence="1 2">FVG10-MFV-A16</strain>
    </source>
</reference>
<dbReference type="EMBL" id="RJLS01000002">
    <property type="protein sequence ID" value="RNM26743.1"/>
    <property type="molecule type" value="Genomic_DNA"/>
</dbReference>
<evidence type="ECO:0008006" key="3">
    <source>
        <dbReference type="Google" id="ProtNLM"/>
    </source>
</evidence>
<dbReference type="SUPFAM" id="SSF52540">
    <property type="entry name" value="P-loop containing nucleoside triphosphate hydrolases"/>
    <property type="match status" value="1"/>
</dbReference>
<evidence type="ECO:0000313" key="1">
    <source>
        <dbReference type="EMBL" id="RNM26743.1"/>
    </source>
</evidence>
<sequence length="577" mass="68794">MSIANVEKSISIFMENNINKTLFFYGEWGCGKTFFIKEYLSKYQKTTRGDKYLYVSTFGAKSIEEIKNNLIDSYYRNVDKGFQFTNTNKIKSFVSRINPTIPHIDKDFIRKFINNISIVKNMTICIDDIERKHSSLEINEIFAIASYLIEENNCKVIFILNENELEEKDLNYLGVQSEKIHTIRIKFNPEAKESLDIAMKICKNELSRIYKKEIEMDEFNKLLSTYLEGLNIINIRVICNLIYYFFSITIMSNIQSTETLHRALIITILIFYIFGNNNTIWDPHKETDKSEHYKSLNKIYIRLMEIRNKEAKTNYHYIGYERIIHDILNNSTSHSSHCDDLIKHINFEKEENENKKISKIINEIKHEMRDKKKPSTEQVREKINAVLSLIKDKSEINYSLIDLIRFCFYLKFDIEQDKLFELAFKEKNLSKFDWEGIMKYTESKKVKEKIKIEISKIDANMIKNKEKTKEIKTSRYQKLNDIYLKIKDIPPEASEEKAAELIEDFRTKYKEENNDDYYQIFEFKELINFLNDFNKPSDNTDNKINAFFKEEIDKIKTISEKDGIFRFRLHEIHDFEL</sequence>
<name>A0ABX9WXE0_9GAMM</name>
<comment type="caution">
    <text evidence="1">The sequence shown here is derived from an EMBL/GenBank/DDBJ whole genome shotgun (WGS) entry which is preliminary data.</text>
</comment>
<proteinExistence type="predicted"/>
<protein>
    <recommendedName>
        <fullName evidence="3">KAP NTPase domain-containing protein</fullName>
    </recommendedName>
</protein>
<gene>
    <name evidence="1" type="ORF">EFS38_03055</name>
</gene>
<organism evidence="1 2">
    <name type="scientific">Dickeya undicola</name>
    <dbReference type="NCBI Taxonomy" id="1577887"/>
    <lineage>
        <taxon>Bacteria</taxon>
        <taxon>Pseudomonadati</taxon>
        <taxon>Pseudomonadota</taxon>
        <taxon>Gammaproteobacteria</taxon>
        <taxon>Enterobacterales</taxon>
        <taxon>Pectobacteriaceae</taxon>
        <taxon>Dickeya</taxon>
    </lineage>
</organism>
<accession>A0ABX9WXE0</accession>
<keyword evidence="2" id="KW-1185">Reference proteome</keyword>
<dbReference type="Gene3D" id="3.40.50.300">
    <property type="entry name" value="P-loop containing nucleotide triphosphate hydrolases"/>
    <property type="match status" value="1"/>
</dbReference>
<dbReference type="RefSeq" id="WP_123249992.1">
    <property type="nucleotide sequence ID" value="NZ_RJLS01000002.1"/>
</dbReference>
<evidence type="ECO:0000313" key="2">
    <source>
        <dbReference type="Proteomes" id="UP000271870"/>
    </source>
</evidence>
<dbReference type="Proteomes" id="UP000271870">
    <property type="component" value="Unassembled WGS sequence"/>
</dbReference>